<dbReference type="Gene3D" id="3.10.620.30">
    <property type="match status" value="1"/>
</dbReference>
<accession>A0ABZ2K1F4</accession>
<dbReference type="InterPro" id="IPR002931">
    <property type="entry name" value="Transglutaminase-like"/>
</dbReference>
<dbReference type="RefSeq" id="WP_394841632.1">
    <property type="nucleotide sequence ID" value="NZ_CP089982.1"/>
</dbReference>
<dbReference type="PROSITE" id="PS51257">
    <property type="entry name" value="PROKAR_LIPOPROTEIN"/>
    <property type="match status" value="1"/>
</dbReference>
<organism evidence="4 5">
    <name type="scientific">Pendulispora brunnea</name>
    <dbReference type="NCBI Taxonomy" id="2905690"/>
    <lineage>
        <taxon>Bacteria</taxon>
        <taxon>Pseudomonadati</taxon>
        <taxon>Myxococcota</taxon>
        <taxon>Myxococcia</taxon>
        <taxon>Myxococcales</taxon>
        <taxon>Sorangiineae</taxon>
        <taxon>Pendulisporaceae</taxon>
        <taxon>Pendulispora</taxon>
    </lineage>
</organism>
<evidence type="ECO:0000313" key="4">
    <source>
        <dbReference type="EMBL" id="WXA91012.1"/>
    </source>
</evidence>
<dbReference type="EMBL" id="CP089982">
    <property type="protein sequence ID" value="WXA91012.1"/>
    <property type="molecule type" value="Genomic_DNA"/>
</dbReference>
<dbReference type="NCBIfam" id="NF047558">
    <property type="entry name" value="TPR_END_plus"/>
    <property type="match status" value="1"/>
</dbReference>
<feature type="domain" description="Transglutaminase-like" evidence="3">
    <location>
        <begin position="206"/>
        <end position="311"/>
    </location>
</feature>
<feature type="region of interest" description="Disordered" evidence="1">
    <location>
        <begin position="27"/>
        <end position="52"/>
    </location>
</feature>
<name>A0ABZ2K1F4_9BACT</name>
<evidence type="ECO:0000256" key="2">
    <source>
        <dbReference type="SAM" id="SignalP"/>
    </source>
</evidence>
<dbReference type="Pfam" id="PF01841">
    <property type="entry name" value="Transglut_core"/>
    <property type="match status" value="1"/>
</dbReference>
<dbReference type="SUPFAM" id="SSF54001">
    <property type="entry name" value="Cysteine proteinases"/>
    <property type="match status" value="1"/>
</dbReference>
<feature type="chain" id="PRO_5046409976" evidence="2">
    <location>
        <begin position="25"/>
        <end position="507"/>
    </location>
</feature>
<evidence type="ECO:0000313" key="5">
    <source>
        <dbReference type="Proteomes" id="UP001379533"/>
    </source>
</evidence>
<protein>
    <submittedName>
        <fullName evidence="4">Transglutaminase-like domain-containing protein</fullName>
    </submittedName>
</protein>
<keyword evidence="5" id="KW-1185">Reference proteome</keyword>
<evidence type="ECO:0000256" key="1">
    <source>
        <dbReference type="SAM" id="MobiDB-lite"/>
    </source>
</evidence>
<sequence>MKHWLRAGSAALVGSFLAACSAHRAPPQPPAVTAATRAETPPPAPTTGADSGLDLELLRRLDAIWKRAGDAYDNKRYDEGPAALREIFTMDLPPKLRGMKSAAQYQIACFEALAGKKAAALDALRAAADIGYDDIQSLETDDDLTSVRSEARFSAIREAVRTNARRHRVYDVVKFDNADNDFARLHEFENIDAKDFVELRTRYKLESVVAGERTQLGKQLALLAWVHNRWSHSGLVEPTHEDALTILREVEAGKHFRCVEYSVTLAQVFQTMGYPARTLGLTRDGASFGLGKGHAVTEVWNDDLGKWYVADGQNNGTWRLGDVPLSAAEIRDVRRGSAPEKLRFVLGRSSWMEEKPEPKQRAEWEKYFEHLTYNLDNVQPPGNDKHRRRVALLGPREHHELLFQGSTIPERVQASTVAKIYPAMNRVHIDVGASAERPGVLTLHFDAGGPWLAGYRIDDNGRAGETKDATWTWTLRPGKNQLRVSMVNTRGVVGRASALEVDYFPPE</sequence>
<reference evidence="4 5" key="1">
    <citation type="submission" date="2021-12" db="EMBL/GenBank/DDBJ databases">
        <title>Discovery of the Pendulisporaceae a myxobacterial family with distinct sporulation behavior and unique specialized metabolism.</title>
        <authorList>
            <person name="Garcia R."/>
            <person name="Popoff A."/>
            <person name="Bader C.D."/>
            <person name="Loehr J."/>
            <person name="Walesch S."/>
            <person name="Walt C."/>
            <person name="Boldt J."/>
            <person name="Bunk B."/>
            <person name="Haeckl F.J.F.P.J."/>
            <person name="Gunesch A.P."/>
            <person name="Birkelbach J."/>
            <person name="Nuebel U."/>
            <person name="Pietschmann T."/>
            <person name="Bach T."/>
            <person name="Mueller R."/>
        </authorList>
    </citation>
    <scope>NUCLEOTIDE SEQUENCE [LARGE SCALE GENOMIC DNA]</scope>
    <source>
        <strain evidence="4 5">MSr12523</strain>
    </source>
</reference>
<dbReference type="InterPro" id="IPR038765">
    <property type="entry name" value="Papain-like_cys_pep_sf"/>
</dbReference>
<keyword evidence="2" id="KW-0732">Signal</keyword>
<evidence type="ECO:0000259" key="3">
    <source>
        <dbReference type="Pfam" id="PF01841"/>
    </source>
</evidence>
<dbReference type="Proteomes" id="UP001379533">
    <property type="component" value="Chromosome"/>
</dbReference>
<gene>
    <name evidence="4" type="ORF">LZC95_31735</name>
</gene>
<feature type="signal peptide" evidence="2">
    <location>
        <begin position="1"/>
        <end position="24"/>
    </location>
</feature>
<proteinExistence type="predicted"/>